<comment type="caution">
    <text evidence="2">The sequence shown here is derived from an EMBL/GenBank/DDBJ whole genome shotgun (WGS) entry which is preliminary data.</text>
</comment>
<protein>
    <submittedName>
        <fullName evidence="2">Putative phage tail protein</fullName>
    </submittedName>
</protein>
<dbReference type="Proteomes" id="UP000558997">
    <property type="component" value="Unassembled WGS sequence"/>
</dbReference>
<name>A0A841DEI8_9ACTN</name>
<dbReference type="RefSeq" id="WP_184831491.1">
    <property type="nucleotide sequence ID" value="NZ_BAAAVN010000010.1"/>
</dbReference>
<feature type="transmembrane region" description="Helical" evidence="1">
    <location>
        <begin position="194"/>
        <end position="216"/>
    </location>
</feature>
<dbReference type="Pfam" id="PF11139">
    <property type="entry name" value="SfLAP"/>
    <property type="match status" value="1"/>
</dbReference>
<keyword evidence="1" id="KW-0812">Transmembrane</keyword>
<dbReference type="EMBL" id="JACHNF010000001">
    <property type="protein sequence ID" value="MBB5977504.1"/>
    <property type="molecule type" value="Genomic_DNA"/>
</dbReference>
<reference evidence="2 3" key="1">
    <citation type="submission" date="2020-08" db="EMBL/GenBank/DDBJ databases">
        <title>Sequencing the genomes of 1000 actinobacteria strains.</title>
        <authorList>
            <person name="Klenk H.-P."/>
        </authorList>
    </citation>
    <scope>NUCLEOTIDE SEQUENCE [LARGE SCALE GENOMIC DNA]</scope>
    <source>
        <strain evidence="2 3">DSM 17294</strain>
    </source>
</reference>
<sequence length="217" mass="23189">MSLEMIAAVAGLAVLDMLSPAVAATTMYVLLRRRSGAFGLLTTYLGTVAVAYFLLGAGLMFGLSTWFDAVGETTIRWGQAVLGAALLVGSWWVPTERKPDRGVDSRPLGRRRMVVLGLGTWVVEFGTALPFFGAVAMMLSADVPIGQWVPVLAGYVAIMIAPGLLIFAGWRLAGDTVRGRLEQRSAKLATGSRAWLPWLVGIAGFLVLRDAVAHLLD</sequence>
<feature type="transmembrane region" description="Helical" evidence="1">
    <location>
        <begin position="152"/>
        <end position="173"/>
    </location>
</feature>
<evidence type="ECO:0000313" key="3">
    <source>
        <dbReference type="Proteomes" id="UP000558997"/>
    </source>
</evidence>
<accession>A0A841DEI8</accession>
<keyword evidence="1" id="KW-0472">Membrane</keyword>
<feature type="transmembrane region" description="Helical" evidence="1">
    <location>
        <begin position="38"/>
        <end position="63"/>
    </location>
</feature>
<dbReference type="AlphaFoldDB" id="A0A841DEI8"/>
<feature type="transmembrane region" description="Helical" evidence="1">
    <location>
        <begin position="75"/>
        <end position="93"/>
    </location>
</feature>
<evidence type="ECO:0000256" key="1">
    <source>
        <dbReference type="SAM" id="Phobius"/>
    </source>
</evidence>
<keyword evidence="3" id="KW-1185">Reference proteome</keyword>
<proteinExistence type="predicted"/>
<dbReference type="InterPro" id="IPR021315">
    <property type="entry name" value="Gap/Sap"/>
</dbReference>
<organism evidence="2 3">
    <name type="scientific">Kribbella solani</name>
    <dbReference type="NCBI Taxonomy" id="236067"/>
    <lineage>
        <taxon>Bacteria</taxon>
        <taxon>Bacillati</taxon>
        <taxon>Actinomycetota</taxon>
        <taxon>Actinomycetes</taxon>
        <taxon>Propionibacteriales</taxon>
        <taxon>Kribbellaceae</taxon>
        <taxon>Kribbella</taxon>
    </lineage>
</organism>
<feature type="transmembrane region" description="Helical" evidence="1">
    <location>
        <begin position="114"/>
        <end position="140"/>
    </location>
</feature>
<gene>
    <name evidence="2" type="ORF">HDA44_000845</name>
</gene>
<evidence type="ECO:0000313" key="2">
    <source>
        <dbReference type="EMBL" id="MBB5977504.1"/>
    </source>
</evidence>
<feature type="transmembrane region" description="Helical" evidence="1">
    <location>
        <begin position="6"/>
        <end position="31"/>
    </location>
</feature>
<keyword evidence="1" id="KW-1133">Transmembrane helix</keyword>